<dbReference type="InterPro" id="IPR047574">
    <property type="entry name" value="AD"/>
</dbReference>
<protein>
    <submittedName>
        <fullName evidence="2">Lsm12, putative</fullName>
    </submittedName>
</protein>
<keyword evidence="3" id="KW-1185">Reference proteome</keyword>
<evidence type="ECO:0000313" key="3">
    <source>
        <dbReference type="Proteomes" id="UP000220797"/>
    </source>
</evidence>
<dbReference type="AlphaFoldDB" id="A0A1J1GRN8"/>
<feature type="domain" description="AD" evidence="1">
    <location>
        <begin position="78"/>
        <end position="173"/>
    </location>
</feature>
<dbReference type="Pfam" id="PF09793">
    <property type="entry name" value="AD"/>
    <property type="match status" value="1"/>
</dbReference>
<dbReference type="PROSITE" id="PS52001">
    <property type="entry name" value="AD"/>
    <property type="match status" value="1"/>
</dbReference>
<sequence length="178" mass="20650">MVKKIFDPSLYFGHTIVTRTSDGHTFEGELYCYDTSSNFIIIKEDNKNGTANFYIIRTNIITDVETKRRVKTLYEPLPIIDKNIVEKIERKAIINFEKNKSRIGIGVTQEAQELFDFIWKTHPDCVWNSKDILVLNGEVSIKPPYGPDNCIAKNEKLKERFATVISKFRQKKNLSNKD</sequence>
<evidence type="ECO:0000259" key="1">
    <source>
        <dbReference type="PROSITE" id="PS52001"/>
    </source>
</evidence>
<dbReference type="SMART" id="SM00995">
    <property type="entry name" value="AD"/>
    <property type="match status" value="1"/>
</dbReference>
<proteinExistence type="predicted"/>
<dbReference type="InterPro" id="IPR039683">
    <property type="entry name" value="Lsm12-like"/>
</dbReference>
<dbReference type="RefSeq" id="XP_028526520.1">
    <property type="nucleotide sequence ID" value="XM_028674939.1"/>
</dbReference>
<dbReference type="EMBL" id="CVMV01000019">
    <property type="protein sequence ID" value="CRG93698.1"/>
    <property type="molecule type" value="Genomic_DNA"/>
</dbReference>
<dbReference type="InterPro" id="IPR019181">
    <property type="entry name" value="LSM12_ABD"/>
</dbReference>
<dbReference type="GeneID" id="39729928"/>
<comment type="caution">
    <text evidence="2">The sequence shown here is derived from an EMBL/GenBank/DDBJ whole genome shotgun (WGS) entry which is preliminary data.</text>
</comment>
<dbReference type="Proteomes" id="UP000220797">
    <property type="component" value="Unassembled WGS sequence"/>
</dbReference>
<reference evidence="2" key="1">
    <citation type="submission" date="2015-04" db="EMBL/GenBank/DDBJ databases">
        <authorList>
            <consortium name="Pathogen Informatics"/>
        </authorList>
    </citation>
    <scope>NUCLEOTIDE SEQUENCE [LARGE SCALE GENOMIC DNA]</scope>
    <source>
        <strain evidence="2">8A</strain>
    </source>
</reference>
<organism evidence="2 3">
    <name type="scientific">Plasmodium gallinaceum</name>
    <dbReference type="NCBI Taxonomy" id="5849"/>
    <lineage>
        <taxon>Eukaryota</taxon>
        <taxon>Sar</taxon>
        <taxon>Alveolata</taxon>
        <taxon>Apicomplexa</taxon>
        <taxon>Aconoidasida</taxon>
        <taxon>Haemosporida</taxon>
        <taxon>Plasmodiidae</taxon>
        <taxon>Plasmodium</taxon>
        <taxon>Plasmodium (Haemamoeba)</taxon>
    </lineage>
</organism>
<dbReference type="OrthoDB" id="1057137at2759"/>
<accession>A0A1J1GRN8</accession>
<dbReference type="OMA" id="FEGELYC"/>
<evidence type="ECO:0000313" key="2">
    <source>
        <dbReference type="EMBL" id="CRG93698.1"/>
    </source>
</evidence>
<dbReference type="VEuPathDB" id="PlasmoDB:PGAL8A_00140400"/>
<gene>
    <name evidence="2" type="ORF">PGAL8A_00140400</name>
</gene>
<name>A0A1J1GRN8_PLAGA</name>
<dbReference type="PANTHER" id="PTHR13542">
    <property type="entry name" value="LSM12 HOMOLOG"/>
    <property type="match status" value="1"/>
</dbReference>